<comment type="cofactor">
    <cofactor evidence="1">
        <name>Mg(2+)</name>
        <dbReference type="ChEBI" id="CHEBI:18420"/>
    </cofactor>
</comment>
<organism evidence="4">
    <name type="scientific">uncultured gamma proteobacterium HF0200_40H22</name>
    <dbReference type="NCBI Taxonomy" id="710985"/>
    <lineage>
        <taxon>Bacteria</taxon>
        <taxon>Pseudomonadati</taxon>
        <taxon>Pseudomonadota</taxon>
        <taxon>Gammaproteobacteria</taxon>
        <taxon>environmental samples</taxon>
    </lineage>
</organism>
<evidence type="ECO:0000256" key="1">
    <source>
        <dbReference type="ARBA" id="ARBA00001946"/>
    </source>
</evidence>
<evidence type="ECO:0000313" key="4">
    <source>
        <dbReference type="EMBL" id="ADI18236.1"/>
    </source>
</evidence>
<protein>
    <submittedName>
        <fullName evidence="4">NTP pyrophosphohydrolases including oxidative damage repair enzymes</fullName>
    </submittedName>
</protein>
<evidence type="ECO:0000256" key="2">
    <source>
        <dbReference type="ARBA" id="ARBA00022801"/>
    </source>
</evidence>
<evidence type="ECO:0000259" key="3">
    <source>
        <dbReference type="PROSITE" id="PS51462"/>
    </source>
</evidence>
<reference evidence="4" key="1">
    <citation type="journal article" date="2011" name="Environ. Microbiol.">
        <title>Time-series analyses of Monterey Bay coastal microbial picoplankton using a 'genome proxy' microarray.</title>
        <authorList>
            <person name="Rich V.I."/>
            <person name="Pham V.D."/>
            <person name="Eppley J."/>
            <person name="Shi Y."/>
            <person name="DeLong E.F."/>
        </authorList>
    </citation>
    <scope>NUCLEOTIDE SEQUENCE</scope>
</reference>
<sequence>MSRAAEDAEILSVVDSTDSVIGENRRDKIHRLRLRHRAIHVLVFNPQGAVFLQKRALHKQENPGMWDSSVAGHVDAGENYDECCVREIEEEVGLVLDRVPPRLFKLEATEVTGMEFAWVYRVDTDQTLSPNAQEISGGGWFDPAELDDRIDSGDRSLSGVFCLIWQTYRKLKKPT</sequence>
<dbReference type="InterPro" id="IPR015797">
    <property type="entry name" value="NUDIX_hydrolase-like_dom_sf"/>
</dbReference>
<dbReference type="CDD" id="cd04692">
    <property type="entry name" value="NUDIX_Hydrolase"/>
    <property type="match status" value="1"/>
</dbReference>
<dbReference type="AlphaFoldDB" id="E0XUZ5"/>
<dbReference type="EMBL" id="GU474884">
    <property type="protein sequence ID" value="ADI18236.1"/>
    <property type="molecule type" value="Genomic_DNA"/>
</dbReference>
<dbReference type="InterPro" id="IPR020084">
    <property type="entry name" value="NUDIX_hydrolase_CS"/>
</dbReference>
<feature type="domain" description="Nudix hydrolase" evidence="3">
    <location>
        <begin position="34"/>
        <end position="163"/>
    </location>
</feature>
<keyword evidence="2 4" id="KW-0378">Hydrolase</keyword>
<name>E0XUZ5_9GAMM</name>
<dbReference type="GO" id="GO:0016787">
    <property type="term" value="F:hydrolase activity"/>
    <property type="evidence" value="ECO:0007669"/>
    <property type="project" value="UniProtKB-KW"/>
</dbReference>
<accession>E0XUZ5</accession>
<dbReference type="Pfam" id="PF00293">
    <property type="entry name" value="NUDIX"/>
    <property type="match status" value="1"/>
</dbReference>
<dbReference type="PANTHER" id="PTHR10885:SF0">
    <property type="entry name" value="ISOPENTENYL-DIPHOSPHATE DELTA-ISOMERASE"/>
    <property type="match status" value="1"/>
</dbReference>
<dbReference type="PROSITE" id="PS51462">
    <property type="entry name" value="NUDIX"/>
    <property type="match status" value="1"/>
</dbReference>
<dbReference type="PROSITE" id="PS00893">
    <property type="entry name" value="NUDIX_BOX"/>
    <property type="match status" value="1"/>
</dbReference>
<dbReference type="InterPro" id="IPR000086">
    <property type="entry name" value="NUDIX_hydrolase_dom"/>
</dbReference>
<dbReference type="Gene3D" id="3.90.79.10">
    <property type="entry name" value="Nucleoside Triphosphate Pyrophosphohydrolase"/>
    <property type="match status" value="1"/>
</dbReference>
<dbReference type="PANTHER" id="PTHR10885">
    <property type="entry name" value="ISOPENTENYL-DIPHOSPHATE DELTA-ISOMERASE"/>
    <property type="match status" value="1"/>
</dbReference>
<dbReference type="SUPFAM" id="SSF55811">
    <property type="entry name" value="Nudix"/>
    <property type="match status" value="1"/>
</dbReference>
<proteinExistence type="predicted"/>